<evidence type="ECO:0000313" key="1">
    <source>
        <dbReference type="EMBL" id="JAH61162.1"/>
    </source>
</evidence>
<dbReference type="EMBL" id="GBXM01047415">
    <property type="protein sequence ID" value="JAH61162.1"/>
    <property type="molecule type" value="Transcribed_RNA"/>
</dbReference>
<reference evidence="1" key="2">
    <citation type="journal article" date="2015" name="Fish Shellfish Immunol.">
        <title>Early steps in the European eel (Anguilla anguilla)-Vibrio vulnificus interaction in the gills: Role of the RtxA13 toxin.</title>
        <authorList>
            <person name="Callol A."/>
            <person name="Pajuelo D."/>
            <person name="Ebbesson L."/>
            <person name="Teles M."/>
            <person name="MacKenzie S."/>
            <person name="Amaro C."/>
        </authorList>
    </citation>
    <scope>NUCLEOTIDE SEQUENCE</scope>
</reference>
<reference evidence="1" key="1">
    <citation type="submission" date="2014-11" db="EMBL/GenBank/DDBJ databases">
        <authorList>
            <person name="Amaro Gonzalez C."/>
        </authorList>
    </citation>
    <scope>NUCLEOTIDE SEQUENCE</scope>
</reference>
<dbReference type="AlphaFoldDB" id="A0A0E9U5Y7"/>
<sequence>MVLFYFYPINEAGRLQIQEELRKATAAEDALCVRDMPL</sequence>
<organism evidence="1">
    <name type="scientific">Anguilla anguilla</name>
    <name type="common">European freshwater eel</name>
    <name type="synonym">Muraena anguilla</name>
    <dbReference type="NCBI Taxonomy" id="7936"/>
    <lineage>
        <taxon>Eukaryota</taxon>
        <taxon>Metazoa</taxon>
        <taxon>Chordata</taxon>
        <taxon>Craniata</taxon>
        <taxon>Vertebrata</taxon>
        <taxon>Euteleostomi</taxon>
        <taxon>Actinopterygii</taxon>
        <taxon>Neopterygii</taxon>
        <taxon>Teleostei</taxon>
        <taxon>Anguilliformes</taxon>
        <taxon>Anguillidae</taxon>
        <taxon>Anguilla</taxon>
    </lineage>
</organism>
<name>A0A0E9U5Y7_ANGAN</name>
<accession>A0A0E9U5Y7</accession>
<protein>
    <submittedName>
        <fullName evidence="1">Uncharacterized protein</fullName>
    </submittedName>
</protein>
<proteinExistence type="predicted"/>